<sequence length="194" mass="22411">MIRTIGDNIAFFRRKKGITQKELAQKVGLSVSFISHLENDISNPSNESLSKISNILGVSNDDLLNNGKNCSKNEESELLLLLIDLTRNLKIQWEKLKVSDEMYSGYFYRSIIQGSTYDLKFDEKIYNQDTYYENIDLRIASENNTSWILSDGPAGNYNYLKELLESIFELERDKSPLFDRISELEKLKNDTSKD</sequence>
<dbReference type="GO" id="GO:0003677">
    <property type="term" value="F:DNA binding"/>
    <property type="evidence" value="ECO:0007669"/>
    <property type="project" value="UniProtKB-KW"/>
</dbReference>
<dbReference type="SUPFAM" id="SSF47413">
    <property type="entry name" value="lambda repressor-like DNA-binding domains"/>
    <property type="match status" value="1"/>
</dbReference>
<gene>
    <name evidence="3" type="ORF">HMPREF3200_01013</name>
</gene>
<accession>A0A133KEV1</accession>
<evidence type="ECO:0000313" key="3">
    <source>
        <dbReference type="EMBL" id="KWZ77964.1"/>
    </source>
</evidence>
<evidence type="ECO:0000259" key="2">
    <source>
        <dbReference type="PROSITE" id="PS50943"/>
    </source>
</evidence>
<feature type="domain" description="HTH cro/C1-type" evidence="2">
    <location>
        <begin position="9"/>
        <end position="63"/>
    </location>
</feature>
<reference evidence="4" key="1">
    <citation type="submission" date="2016-01" db="EMBL/GenBank/DDBJ databases">
        <authorList>
            <person name="Mitreva M."/>
            <person name="Pepin K.H."/>
            <person name="Mihindukulasuriya K.A."/>
            <person name="Fulton R."/>
            <person name="Fronick C."/>
            <person name="O'Laughlin M."/>
            <person name="Miner T."/>
            <person name="Herter B."/>
            <person name="Rosa B.A."/>
            <person name="Cordes M."/>
            <person name="Tomlinson C."/>
            <person name="Wollam A."/>
            <person name="Palsikar V.B."/>
            <person name="Mardis E.R."/>
            <person name="Wilson R.K."/>
        </authorList>
    </citation>
    <scope>NUCLEOTIDE SEQUENCE [LARGE SCALE GENOMIC DNA]</scope>
    <source>
        <strain evidence="4">MJR8151</strain>
    </source>
</reference>
<organism evidence="3 4">
    <name type="scientific">Anaerococcus tetradius</name>
    <dbReference type="NCBI Taxonomy" id="33036"/>
    <lineage>
        <taxon>Bacteria</taxon>
        <taxon>Bacillati</taxon>
        <taxon>Bacillota</taxon>
        <taxon>Tissierellia</taxon>
        <taxon>Tissierellales</taxon>
        <taxon>Peptoniphilaceae</taxon>
        <taxon>Anaerococcus</taxon>
    </lineage>
</organism>
<protein>
    <submittedName>
        <fullName evidence="3">DNA-binding helix-turn-helix protein</fullName>
    </submittedName>
</protein>
<dbReference type="CDD" id="cd00093">
    <property type="entry name" value="HTH_XRE"/>
    <property type="match status" value="1"/>
</dbReference>
<dbReference type="AlphaFoldDB" id="A0A133KEV1"/>
<proteinExistence type="predicted"/>
<evidence type="ECO:0000256" key="1">
    <source>
        <dbReference type="ARBA" id="ARBA00023125"/>
    </source>
</evidence>
<dbReference type="OrthoDB" id="48775at2"/>
<dbReference type="PROSITE" id="PS50943">
    <property type="entry name" value="HTH_CROC1"/>
    <property type="match status" value="1"/>
</dbReference>
<dbReference type="Proteomes" id="UP000070383">
    <property type="component" value="Unassembled WGS sequence"/>
</dbReference>
<dbReference type="STRING" id="33036.HMPREF3200_01013"/>
<dbReference type="Gene3D" id="1.10.260.40">
    <property type="entry name" value="lambda repressor-like DNA-binding domains"/>
    <property type="match status" value="1"/>
</dbReference>
<dbReference type="EMBL" id="LRPM01000039">
    <property type="protein sequence ID" value="KWZ77964.1"/>
    <property type="molecule type" value="Genomic_DNA"/>
</dbReference>
<dbReference type="SMART" id="SM00530">
    <property type="entry name" value="HTH_XRE"/>
    <property type="match status" value="1"/>
</dbReference>
<dbReference type="Pfam" id="PF01381">
    <property type="entry name" value="HTH_3"/>
    <property type="match status" value="1"/>
</dbReference>
<keyword evidence="4" id="KW-1185">Reference proteome</keyword>
<comment type="caution">
    <text evidence="3">The sequence shown here is derived from an EMBL/GenBank/DDBJ whole genome shotgun (WGS) entry which is preliminary data.</text>
</comment>
<name>A0A133KEV1_9FIRM</name>
<dbReference type="PANTHER" id="PTHR46558">
    <property type="entry name" value="TRACRIPTIONAL REGULATORY PROTEIN-RELATED-RELATED"/>
    <property type="match status" value="1"/>
</dbReference>
<dbReference type="RefSeq" id="WP_060929402.1">
    <property type="nucleotide sequence ID" value="NZ_KQ955279.1"/>
</dbReference>
<dbReference type="InterPro" id="IPR001387">
    <property type="entry name" value="Cro/C1-type_HTH"/>
</dbReference>
<dbReference type="InterPro" id="IPR010982">
    <property type="entry name" value="Lambda_DNA-bd_dom_sf"/>
</dbReference>
<dbReference type="PANTHER" id="PTHR46558:SF11">
    <property type="entry name" value="HTH-TYPE TRANSCRIPTIONAL REGULATOR XRE"/>
    <property type="match status" value="1"/>
</dbReference>
<keyword evidence="1 3" id="KW-0238">DNA-binding</keyword>
<dbReference type="PATRIC" id="fig|33036.3.peg.1004"/>
<evidence type="ECO:0000313" key="4">
    <source>
        <dbReference type="Proteomes" id="UP000070383"/>
    </source>
</evidence>